<keyword evidence="2" id="KW-1185">Reference proteome</keyword>
<sequence length="78" mass="8556">MARRRENGSETIVGAIGDLPAVELADSPLTADRVEQLSSAARHRIAAFVHATLADLDELPEPWVPPIEVTLRLTDREQ</sequence>
<name>A0ABZ1N1H0_9NOCA</name>
<dbReference type="RefSeq" id="WP_405145966.1">
    <property type="nucleotide sequence ID" value="NZ_CP109527.1"/>
</dbReference>
<dbReference type="EMBL" id="CP109527">
    <property type="protein sequence ID" value="WTY33723.1"/>
    <property type="molecule type" value="Genomic_DNA"/>
</dbReference>
<evidence type="ECO:0000313" key="2">
    <source>
        <dbReference type="Proteomes" id="UP001621418"/>
    </source>
</evidence>
<dbReference type="Proteomes" id="UP001621418">
    <property type="component" value="Chromosome"/>
</dbReference>
<protein>
    <submittedName>
        <fullName evidence="1">Uncharacterized protein</fullName>
    </submittedName>
</protein>
<gene>
    <name evidence="1" type="ORF">OG308_20550</name>
</gene>
<organism evidence="1 2">
    <name type="scientific">Nocardia salmonicida</name>
    <dbReference type="NCBI Taxonomy" id="53431"/>
    <lineage>
        <taxon>Bacteria</taxon>
        <taxon>Bacillati</taxon>
        <taxon>Actinomycetota</taxon>
        <taxon>Actinomycetes</taxon>
        <taxon>Mycobacteriales</taxon>
        <taxon>Nocardiaceae</taxon>
        <taxon>Nocardia</taxon>
    </lineage>
</organism>
<evidence type="ECO:0000313" key="1">
    <source>
        <dbReference type="EMBL" id="WTY33723.1"/>
    </source>
</evidence>
<reference evidence="1 2" key="1">
    <citation type="submission" date="2022-10" db="EMBL/GenBank/DDBJ databases">
        <title>The complete genomes of actinobacterial strains from the NBC collection.</title>
        <authorList>
            <person name="Joergensen T.S."/>
            <person name="Alvarez Arevalo M."/>
            <person name="Sterndorff E.B."/>
            <person name="Faurdal D."/>
            <person name="Vuksanovic O."/>
            <person name="Mourched A.-S."/>
            <person name="Charusanti P."/>
            <person name="Shaw S."/>
            <person name="Blin K."/>
            <person name="Weber T."/>
        </authorList>
    </citation>
    <scope>NUCLEOTIDE SEQUENCE [LARGE SCALE GENOMIC DNA]</scope>
    <source>
        <strain evidence="1 2">NBC_01413</strain>
    </source>
</reference>
<accession>A0ABZ1N1H0</accession>
<proteinExistence type="predicted"/>